<keyword evidence="2" id="KW-1185">Reference proteome</keyword>
<dbReference type="InParanoid" id="M7XBM9"/>
<sequence length="41" mass="4904">MPEALLVFNRIRPDYYNGWITDSTSRTHWNLAIQYLTNANF</sequence>
<proteinExistence type="predicted"/>
<name>M7XBM9_9BACT</name>
<comment type="caution">
    <text evidence="1">The sequence shown here is derived from an EMBL/GenBank/DDBJ whole genome shotgun (WGS) entry which is preliminary data.</text>
</comment>
<gene>
    <name evidence="1" type="ORF">C943_01748</name>
</gene>
<protein>
    <submittedName>
        <fullName evidence="1">Uncharacterized protein</fullName>
    </submittedName>
</protein>
<dbReference type="EMBL" id="AMZY02000016">
    <property type="protein sequence ID" value="EMS32013.1"/>
    <property type="molecule type" value="Genomic_DNA"/>
</dbReference>
<dbReference type="Proteomes" id="UP000010953">
    <property type="component" value="Unassembled WGS sequence"/>
</dbReference>
<dbReference type="AlphaFoldDB" id="M7XBM9"/>
<accession>M7XBM9</accession>
<organism evidence="1 2">
    <name type="scientific">Mariniradius saccharolyticus AK6</name>
    <dbReference type="NCBI Taxonomy" id="1239962"/>
    <lineage>
        <taxon>Bacteria</taxon>
        <taxon>Pseudomonadati</taxon>
        <taxon>Bacteroidota</taxon>
        <taxon>Cytophagia</taxon>
        <taxon>Cytophagales</taxon>
        <taxon>Cyclobacteriaceae</taxon>
        <taxon>Mariniradius</taxon>
    </lineage>
</organism>
<evidence type="ECO:0000313" key="2">
    <source>
        <dbReference type="Proteomes" id="UP000010953"/>
    </source>
</evidence>
<reference evidence="1" key="1">
    <citation type="submission" date="2013-01" db="EMBL/GenBank/DDBJ databases">
        <title>Genome assembly of Mariniradius saccharolyticus AK6.</title>
        <authorList>
            <person name="Vaidya B."/>
            <person name="Khatri I."/>
            <person name="Tanuku N.R.S."/>
            <person name="Subramanian S."/>
            <person name="Pinnaka A."/>
        </authorList>
    </citation>
    <scope>NUCLEOTIDE SEQUENCE [LARGE SCALE GENOMIC DNA]</scope>
    <source>
        <strain evidence="1">AK6</strain>
    </source>
</reference>
<evidence type="ECO:0000313" key="1">
    <source>
        <dbReference type="EMBL" id="EMS32013.1"/>
    </source>
</evidence>